<dbReference type="SUPFAM" id="SSF51735">
    <property type="entry name" value="NAD(P)-binding Rossmann-fold domains"/>
    <property type="match status" value="1"/>
</dbReference>
<dbReference type="Proteomes" id="UP000325122">
    <property type="component" value="Unassembled WGS sequence"/>
</dbReference>
<dbReference type="InterPro" id="IPR002347">
    <property type="entry name" value="SDR_fam"/>
</dbReference>
<name>A0A5M6ZMM7_9PROT</name>
<dbReference type="PANTHER" id="PTHR44196">
    <property type="entry name" value="DEHYDROGENASE/REDUCTASE SDR FAMILY MEMBER 7B"/>
    <property type="match status" value="1"/>
</dbReference>
<dbReference type="EMBL" id="VWOJ01000001">
    <property type="protein sequence ID" value="KAA5804904.1"/>
    <property type="molecule type" value="Genomic_DNA"/>
</dbReference>
<comment type="caution">
    <text evidence="3">The sequence shown here is derived from an EMBL/GenBank/DDBJ whole genome shotgun (WGS) entry which is preliminary data.</text>
</comment>
<evidence type="ECO:0000256" key="2">
    <source>
        <dbReference type="ARBA" id="ARBA00023002"/>
    </source>
</evidence>
<dbReference type="PRINTS" id="PR00081">
    <property type="entry name" value="GDHRDH"/>
</dbReference>
<dbReference type="Pfam" id="PF00106">
    <property type="entry name" value="adh_short"/>
    <property type="match status" value="1"/>
</dbReference>
<dbReference type="Gene3D" id="3.40.50.720">
    <property type="entry name" value="NAD(P)-binding Rossmann-like Domain"/>
    <property type="match status" value="1"/>
</dbReference>
<dbReference type="GO" id="GO:0016491">
    <property type="term" value="F:oxidoreductase activity"/>
    <property type="evidence" value="ECO:0007669"/>
    <property type="project" value="UniProtKB-KW"/>
</dbReference>
<evidence type="ECO:0000313" key="4">
    <source>
        <dbReference type="Proteomes" id="UP000325122"/>
    </source>
</evidence>
<protein>
    <submittedName>
        <fullName evidence="3">SDR family NAD(P)-dependent oxidoreductase</fullName>
    </submittedName>
</protein>
<sequence>MTRPVKPADGIVWITGASSGIGAALARRLARKGWTVAVSARGAGALEDLAKEHPGKIIPAPLDITDASAVAACVERLEAEHGPIACAVLNAGIYIPVKAEAPSYEDYARTFAVNLNGTAACVSALTGRMAERRKGQIAIVSSATGFGGMPTASAYGATKAALINMAECLAIELHRYGVHIQVVTPGFVETPAQDDNEFPKPFMVSAQTAARRIASGLKSRRFEITFPRRFTLVLKAIYALPRSWHIALVRRQTGWNKPPED</sequence>
<dbReference type="AlphaFoldDB" id="A0A5M6ZMM7"/>
<evidence type="ECO:0000313" key="3">
    <source>
        <dbReference type="EMBL" id="KAA5804904.1"/>
    </source>
</evidence>
<proteinExistence type="inferred from homology"/>
<keyword evidence="2" id="KW-0560">Oxidoreductase</keyword>
<keyword evidence="4" id="KW-1185">Reference proteome</keyword>
<reference evidence="3 4" key="1">
    <citation type="submission" date="2019-09" db="EMBL/GenBank/DDBJ databases">
        <authorList>
            <person name="Kevbrin V."/>
            <person name="Grouzdev D.S."/>
        </authorList>
    </citation>
    <scope>NUCLEOTIDE SEQUENCE [LARGE SCALE GENOMIC DNA]</scope>
    <source>
        <strain evidence="3 4">G-192</strain>
    </source>
</reference>
<dbReference type="RefSeq" id="WP_150021935.1">
    <property type="nucleotide sequence ID" value="NZ_VWOJ01000001.1"/>
</dbReference>
<accession>A0A5M6ZMM7</accession>
<dbReference type="GO" id="GO:0016020">
    <property type="term" value="C:membrane"/>
    <property type="evidence" value="ECO:0007669"/>
    <property type="project" value="TreeGrafter"/>
</dbReference>
<dbReference type="PANTHER" id="PTHR44196:SF1">
    <property type="entry name" value="DEHYDROGENASE_REDUCTASE SDR FAMILY MEMBER 7B"/>
    <property type="match status" value="1"/>
</dbReference>
<gene>
    <name evidence="3" type="ORF">F1654_02585</name>
</gene>
<comment type="similarity">
    <text evidence="1">Belongs to the short-chain dehydrogenases/reductases (SDR) family.</text>
</comment>
<organism evidence="3 4">
    <name type="scientific">Alkalicaulis satelles</name>
    <dbReference type="NCBI Taxonomy" id="2609175"/>
    <lineage>
        <taxon>Bacteria</taxon>
        <taxon>Pseudomonadati</taxon>
        <taxon>Pseudomonadota</taxon>
        <taxon>Alphaproteobacteria</taxon>
        <taxon>Maricaulales</taxon>
        <taxon>Maricaulaceae</taxon>
        <taxon>Alkalicaulis</taxon>
    </lineage>
</organism>
<evidence type="ECO:0000256" key="1">
    <source>
        <dbReference type="ARBA" id="ARBA00006484"/>
    </source>
</evidence>
<dbReference type="InterPro" id="IPR020904">
    <property type="entry name" value="Sc_DH/Rdtase_CS"/>
</dbReference>
<dbReference type="PROSITE" id="PS00061">
    <property type="entry name" value="ADH_SHORT"/>
    <property type="match status" value="1"/>
</dbReference>
<dbReference type="InterPro" id="IPR036291">
    <property type="entry name" value="NAD(P)-bd_dom_sf"/>
</dbReference>